<reference evidence="10" key="1">
    <citation type="submission" date="2018-05" db="EMBL/GenBank/DDBJ databases">
        <title>Genome Sequencing of selected type strains of the family Eggerthellaceae.</title>
        <authorList>
            <person name="Danylec N."/>
            <person name="Stoll D.A."/>
            <person name="Doetsch A."/>
            <person name="Huch M."/>
        </authorList>
    </citation>
    <scope>NUCLEOTIDE SEQUENCE [LARGE SCALE GENOMIC DNA]</scope>
    <source>
        <strain evidence="10">DSM 17537</strain>
    </source>
</reference>
<evidence type="ECO:0000313" key="9">
    <source>
        <dbReference type="EMBL" id="RNL21326.1"/>
    </source>
</evidence>
<evidence type="ECO:0000256" key="6">
    <source>
        <dbReference type="ARBA" id="ARBA00023136"/>
    </source>
</evidence>
<dbReference type="PANTHER" id="PTHR47371">
    <property type="entry name" value="LIPOTEICHOIC ACID SYNTHASE"/>
    <property type="match status" value="1"/>
</dbReference>
<evidence type="ECO:0000259" key="8">
    <source>
        <dbReference type="Pfam" id="PF00884"/>
    </source>
</evidence>
<feature type="transmembrane region" description="Helical" evidence="7">
    <location>
        <begin position="150"/>
        <end position="170"/>
    </location>
</feature>
<comment type="pathway">
    <text evidence="2">Cell wall biogenesis; lipoteichoic acid biosynthesis.</text>
</comment>
<gene>
    <name evidence="9" type="ORF">DMP07_00270</name>
</gene>
<keyword evidence="4 7" id="KW-0812">Transmembrane</keyword>
<dbReference type="PANTHER" id="PTHR47371:SF3">
    <property type="entry name" value="PHOSPHOGLYCEROL TRANSFERASE I"/>
    <property type="match status" value="1"/>
</dbReference>
<feature type="transmembrane region" description="Helical" evidence="7">
    <location>
        <begin position="72"/>
        <end position="91"/>
    </location>
</feature>
<dbReference type="CDD" id="cd16015">
    <property type="entry name" value="LTA_synthase"/>
    <property type="match status" value="1"/>
</dbReference>
<dbReference type="InterPro" id="IPR000917">
    <property type="entry name" value="Sulfatase_N"/>
</dbReference>
<comment type="subcellular location">
    <subcellularLocation>
        <location evidence="1">Cell membrane</location>
        <topology evidence="1">Multi-pass membrane protein</topology>
    </subcellularLocation>
</comment>
<dbReference type="GO" id="GO:0005886">
    <property type="term" value="C:plasma membrane"/>
    <property type="evidence" value="ECO:0007669"/>
    <property type="project" value="UniProtKB-SubCell"/>
</dbReference>
<feature type="domain" description="Sulfatase N-terminal" evidence="8">
    <location>
        <begin position="276"/>
        <end position="583"/>
    </location>
</feature>
<keyword evidence="3" id="KW-1003">Cell membrane</keyword>
<evidence type="ECO:0000256" key="3">
    <source>
        <dbReference type="ARBA" id="ARBA00022475"/>
    </source>
</evidence>
<evidence type="ECO:0000256" key="4">
    <source>
        <dbReference type="ARBA" id="ARBA00022692"/>
    </source>
</evidence>
<dbReference type="SUPFAM" id="SSF53649">
    <property type="entry name" value="Alkaline phosphatase-like"/>
    <property type="match status" value="1"/>
</dbReference>
<dbReference type="AlphaFoldDB" id="A0A3N0AH34"/>
<feature type="transmembrane region" description="Helical" evidence="7">
    <location>
        <begin position="98"/>
        <end position="117"/>
    </location>
</feature>
<dbReference type="OrthoDB" id="5363296at2"/>
<dbReference type="Proteomes" id="UP000267368">
    <property type="component" value="Unassembled WGS sequence"/>
</dbReference>
<evidence type="ECO:0000256" key="7">
    <source>
        <dbReference type="SAM" id="Phobius"/>
    </source>
</evidence>
<evidence type="ECO:0000256" key="5">
    <source>
        <dbReference type="ARBA" id="ARBA00022989"/>
    </source>
</evidence>
<dbReference type="InterPro" id="IPR050448">
    <property type="entry name" value="OpgB/LTA_synthase_biosynth"/>
</dbReference>
<protein>
    <submittedName>
        <fullName evidence="9">Sulfatase</fullName>
    </submittedName>
</protein>
<feature type="transmembrane region" description="Helical" evidence="7">
    <location>
        <begin position="6"/>
        <end position="26"/>
    </location>
</feature>
<dbReference type="Pfam" id="PF00884">
    <property type="entry name" value="Sulfatase"/>
    <property type="match status" value="1"/>
</dbReference>
<evidence type="ECO:0000256" key="2">
    <source>
        <dbReference type="ARBA" id="ARBA00004936"/>
    </source>
</evidence>
<dbReference type="EMBL" id="QICB01000001">
    <property type="protein sequence ID" value="RNL21326.1"/>
    <property type="molecule type" value="Genomic_DNA"/>
</dbReference>
<keyword evidence="5 7" id="KW-1133">Transmembrane helix</keyword>
<dbReference type="RefSeq" id="WP_123197168.1">
    <property type="nucleotide sequence ID" value="NZ_QICB01000001.1"/>
</dbReference>
<dbReference type="Gene3D" id="3.40.720.10">
    <property type="entry name" value="Alkaline Phosphatase, subunit A"/>
    <property type="match status" value="1"/>
</dbReference>
<evidence type="ECO:0000313" key="10">
    <source>
        <dbReference type="Proteomes" id="UP000267368"/>
    </source>
</evidence>
<organism evidence="9 10">
    <name type="scientific">Slackia faecicanis</name>
    <dbReference type="NCBI Taxonomy" id="255723"/>
    <lineage>
        <taxon>Bacteria</taxon>
        <taxon>Bacillati</taxon>
        <taxon>Actinomycetota</taxon>
        <taxon>Coriobacteriia</taxon>
        <taxon>Eggerthellales</taxon>
        <taxon>Eggerthellaceae</taxon>
        <taxon>Slackia</taxon>
    </lineage>
</organism>
<evidence type="ECO:0000256" key="1">
    <source>
        <dbReference type="ARBA" id="ARBA00004651"/>
    </source>
</evidence>
<feature type="transmembrane region" description="Helical" evidence="7">
    <location>
        <begin position="38"/>
        <end position="60"/>
    </location>
</feature>
<accession>A0A3N0AH34</accession>
<keyword evidence="10" id="KW-1185">Reference proteome</keyword>
<name>A0A3N0AH34_9ACTN</name>
<sequence>MIEIQAGPIAVVCAIAALCFLSYAIIRRKHLARRFDRVLSHAKPIVAAACIPAGFLLMEIPYNPLTFSIDPAFVALGLGVTGALFAIVFFLGQRSKAAMAAFLCACFAEGTANYFVASFKGQPILPSDVMALQTAASVSGGYTYAVGESVLAAFALLAVLGGFIAMLPAAKATKRSVAIDLSAGAAILVAFSMWFGAVDIEKDYGCRVDVWSSLDSYQQNGSLLCFLQRSQLIAPHAPEDYSPQEAAAIRAEKAAIAMADQAVEDSPATAPDVRPAVVAIMNETFSDLSRYPNVAQTYAGTVAFDRIDALVKGDCYVSAMGGGTCNSEFEFLTGSTMGLLGAGVYPYMLYDLRGADNLARYLSSIGYKTSAIHPAQKENWRRDRVYRQLGFDEFYDIDSFEDAEMFRGMVSDASTYDLILDLLNRDDDPRFIFDVTIASHGGYDTGGVDEQYMVHAPLDGIEYDDVNEYLGCIERSQVELVEFLGKLRELDRPVIVCFFGDHQPGFVEWLSNEAYGANEAGEGEADGAQPAAEAPTGIDLVQERYVTPYMIWTNNPELRQASDEPRVADTSLNYLGAILLRAAGLPLDEYFAFTLAVRDDIPAINLNGYQDAQGEWHWHGDTAARSEAYRQLSMVEHANLFEKD</sequence>
<feature type="transmembrane region" description="Helical" evidence="7">
    <location>
        <begin position="177"/>
        <end position="197"/>
    </location>
</feature>
<keyword evidence="6 7" id="KW-0472">Membrane</keyword>
<proteinExistence type="predicted"/>
<comment type="caution">
    <text evidence="9">The sequence shown here is derived from an EMBL/GenBank/DDBJ whole genome shotgun (WGS) entry which is preliminary data.</text>
</comment>
<dbReference type="InterPro" id="IPR017850">
    <property type="entry name" value="Alkaline_phosphatase_core_sf"/>
</dbReference>